<evidence type="ECO:0000313" key="15">
    <source>
        <dbReference type="EMBL" id="EDP16607.1"/>
    </source>
</evidence>
<accession>A8RSM6</accession>
<dbReference type="GO" id="GO:0005886">
    <property type="term" value="C:plasma membrane"/>
    <property type="evidence" value="ECO:0007669"/>
    <property type="project" value="TreeGrafter"/>
</dbReference>
<dbReference type="Proteomes" id="UP000005396">
    <property type="component" value="Unassembled WGS sequence"/>
</dbReference>
<evidence type="ECO:0000313" key="16">
    <source>
        <dbReference type="Proteomes" id="UP000005396"/>
    </source>
</evidence>
<gene>
    <name evidence="15" type="ORF">CLOBOL_03375</name>
</gene>
<keyword evidence="9" id="KW-0067">ATP-binding</keyword>
<dbReference type="InterPro" id="IPR038318">
    <property type="entry name" value="KdpD_sf"/>
</dbReference>
<evidence type="ECO:0000256" key="4">
    <source>
        <dbReference type="ARBA" id="ARBA00022553"/>
    </source>
</evidence>
<dbReference type="InterPro" id="IPR029016">
    <property type="entry name" value="GAF-like_dom_sf"/>
</dbReference>
<evidence type="ECO:0000256" key="7">
    <source>
        <dbReference type="ARBA" id="ARBA00022741"/>
    </source>
</evidence>
<keyword evidence="4" id="KW-0597">Phosphoprotein</keyword>
<evidence type="ECO:0000256" key="1">
    <source>
        <dbReference type="ARBA" id="ARBA00000085"/>
    </source>
</evidence>
<dbReference type="Gene3D" id="3.30.450.40">
    <property type="match status" value="1"/>
</dbReference>
<evidence type="ECO:0000256" key="12">
    <source>
        <dbReference type="ARBA" id="ARBA00023136"/>
    </source>
</evidence>
<evidence type="ECO:0000256" key="5">
    <source>
        <dbReference type="ARBA" id="ARBA00022679"/>
    </source>
</evidence>
<proteinExistence type="predicted"/>
<dbReference type="InterPro" id="IPR003594">
    <property type="entry name" value="HATPase_dom"/>
</dbReference>
<dbReference type="SUPFAM" id="SSF55874">
    <property type="entry name" value="ATPase domain of HSP90 chaperone/DNA topoisomerase II/histidine kinase"/>
    <property type="match status" value="1"/>
</dbReference>
<dbReference type="GO" id="GO:0000155">
    <property type="term" value="F:phosphorelay sensor kinase activity"/>
    <property type="evidence" value="ECO:0007669"/>
    <property type="project" value="InterPro"/>
</dbReference>
<evidence type="ECO:0000256" key="8">
    <source>
        <dbReference type="ARBA" id="ARBA00022777"/>
    </source>
</evidence>
<evidence type="ECO:0000256" key="2">
    <source>
        <dbReference type="ARBA" id="ARBA00004141"/>
    </source>
</evidence>
<dbReference type="InterPro" id="IPR025201">
    <property type="entry name" value="KdpD_TM"/>
</dbReference>
<evidence type="ECO:0000256" key="3">
    <source>
        <dbReference type="ARBA" id="ARBA00012438"/>
    </source>
</evidence>
<feature type="domain" description="Histidine kinase" evidence="14">
    <location>
        <begin position="295"/>
        <end position="512"/>
    </location>
</feature>
<dbReference type="InterPro" id="IPR005467">
    <property type="entry name" value="His_kinase_dom"/>
</dbReference>
<sequence>MKEVFHSMARSRILDTLKTMAVLAAATAIGFLLETLGLSQANIITVYILGVLVVAAVTASRWYSISASLASVLLFNYIFTEPMFVLKAEDAGTQLTLLITFLAAVFTSSFTVQMKEKARLSQQDAYRSGVILDTSQMLQKAAAPADILTCTAIQLNKLLKRDITCFEQDGAGLKSPLCFREYSSPATGRGPAPDTLEELTAARKCFQEGKETGAATGLFPAAAYHFLPLQSSGAVYGVMGIHVGTTPPGDFENSLAVAIIAQCSMALEKEYISRKREEEAAMARAEQLRSNLLRSISHDLRTPLTSISGNAGVLMSDGENLSAEHRSRIYRDIYDDSMWLINLVENLLSITRMEGQGVHLHMETELLEEVIDEAMRHINRRHEHHTIRVNQVGDYILADMDARLIIQVITNLVDNAVKYTPEGSTIMVNSRQEGASAVIDVSDNGPGIPDESKEKIFEMFYTTGHKSADGKRGMGLGLPLCRAILSAHKGTIEVLDNKPAGSIFRLTLPAKEVSLHE</sequence>
<organism evidence="15 16">
    <name type="scientific">Enterocloster bolteae (strain ATCC BAA-613 / DSM 15670 / CCUG 46953 / JCM 12243 / WAL 16351)</name>
    <name type="common">Clostridium bolteae</name>
    <dbReference type="NCBI Taxonomy" id="411902"/>
    <lineage>
        <taxon>Bacteria</taxon>
        <taxon>Bacillati</taxon>
        <taxon>Bacillota</taxon>
        <taxon>Clostridia</taxon>
        <taxon>Lachnospirales</taxon>
        <taxon>Lachnospiraceae</taxon>
        <taxon>Enterocloster</taxon>
    </lineage>
</organism>
<dbReference type="CDD" id="cd00075">
    <property type="entry name" value="HATPase"/>
    <property type="match status" value="1"/>
</dbReference>
<dbReference type="PANTHER" id="PTHR45569">
    <property type="entry name" value="SENSOR PROTEIN KDPD"/>
    <property type="match status" value="1"/>
</dbReference>
<feature type="transmembrane region" description="Helical" evidence="13">
    <location>
        <begin position="91"/>
        <end position="112"/>
    </location>
</feature>
<dbReference type="AlphaFoldDB" id="A8RSM6"/>
<dbReference type="Gene3D" id="3.30.565.10">
    <property type="entry name" value="Histidine kinase-like ATPase, C-terminal domain"/>
    <property type="match status" value="1"/>
</dbReference>
<dbReference type="InterPro" id="IPR052023">
    <property type="entry name" value="Histidine_kinase_KdpD"/>
</dbReference>
<dbReference type="SMART" id="SM00387">
    <property type="entry name" value="HATPase_c"/>
    <property type="match status" value="1"/>
</dbReference>
<evidence type="ECO:0000256" key="13">
    <source>
        <dbReference type="SAM" id="Phobius"/>
    </source>
</evidence>
<comment type="caution">
    <text evidence="15">The sequence shown here is derived from an EMBL/GenBank/DDBJ whole genome shotgun (WGS) entry which is preliminary data.</text>
</comment>
<evidence type="ECO:0000256" key="9">
    <source>
        <dbReference type="ARBA" id="ARBA00022840"/>
    </source>
</evidence>
<dbReference type="Gene3D" id="1.10.287.130">
    <property type="match status" value="1"/>
</dbReference>
<keyword evidence="10 13" id="KW-1133">Transmembrane helix</keyword>
<comment type="subcellular location">
    <subcellularLocation>
        <location evidence="2">Membrane</location>
        <topology evidence="2">Multi-pass membrane protein</topology>
    </subcellularLocation>
</comment>
<dbReference type="PROSITE" id="PS50109">
    <property type="entry name" value="HIS_KIN"/>
    <property type="match status" value="1"/>
</dbReference>
<feature type="transmembrane region" description="Helical" evidence="13">
    <location>
        <begin position="12"/>
        <end position="33"/>
    </location>
</feature>
<dbReference type="EC" id="2.7.13.3" evidence="3"/>
<dbReference type="PRINTS" id="PR00344">
    <property type="entry name" value="BCTRLSENSOR"/>
</dbReference>
<keyword evidence="8" id="KW-0418">Kinase</keyword>
<dbReference type="Pfam" id="PF00512">
    <property type="entry name" value="HisKA"/>
    <property type="match status" value="1"/>
</dbReference>
<dbReference type="eggNOG" id="COG2205">
    <property type="taxonomic scope" value="Bacteria"/>
</dbReference>
<feature type="transmembrane region" description="Helical" evidence="13">
    <location>
        <begin position="39"/>
        <end position="57"/>
    </location>
</feature>
<dbReference type="SMART" id="SM00388">
    <property type="entry name" value="HisKA"/>
    <property type="match status" value="1"/>
</dbReference>
<dbReference type="InterPro" id="IPR004358">
    <property type="entry name" value="Sig_transdc_His_kin-like_C"/>
</dbReference>
<keyword evidence="12 13" id="KW-0472">Membrane</keyword>
<keyword evidence="7" id="KW-0547">Nucleotide-binding</keyword>
<dbReference type="PANTHER" id="PTHR45569:SF1">
    <property type="entry name" value="SENSOR PROTEIN KDPD"/>
    <property type="match status" value="1"/>
</dbReference>
<dbReference type="InterPro" id="IPR003661">
    <property type="entry name" value="HisK_dim/P_dom"/>
</dbReference>
<dbReference type="InterPro" id="IPR036890">
    <property type="entry name" value="HATPase_C_sf"/>
</dbReference>
<evidence type="ECO:0000259" key="14">
    <source>
        <dbReference type="PROSITE" id="PS50109"/>
    </source>
</evidence>
<dbReference type="GO" id="GO:0005524">
    <property type="term" value="F:ATP binding"/>
    <property type="evidence" value="ECO:0007669"/>
    <property type="project" value="UniProtKB-KW"/>
</dbReference>
<dbReference type="CDD" id="cd00082">
    <property type="entry name" value="HisKA"/>
    <property type="match status" value="1"/>
</dbReference>
<keyword evidence="6 13" id="KW-0812">Transmembrane</keyword>
<dbReference type="Pfam" id="PF13493">
    <property type="entry name" value="DUF4118"/>
    <property type="match status" value="1"/>
</dbReference>
<comment type="catalytic activity">
    <reaction evidence="1">
        <text>ATP + protein L-histidine = ADP + protein N-phospho-L-histidine.</text>
        <dbReference type="EC" id="2.7.13.3"/>
    </reaction>
</comment>
<dbReference type="InterPro" id="IPR036097">
    <property type="entry name" value="HisK_dim/P_sf"/>
</dbReference>
<keyword evidence="11" id="KW-0902">Two-component regulatory system</keyword>
<dbReference type="PaxDb" id="411902-CLOBOL_03375"/>
<dbReference type="SUPFAM" id="SSF47384">
    <property type="entry name" value="Homodimeric domain of signal transducing histidine kinase"/>
    <property type="match status" value="1"/>
</dbReference>
<evidence type="ECO:0000256" key="6">
    <source>
        <dbReference type="ARBA" id="ARBA00022692"/>
    </source>
</evidence>
<dbReference type="EMBL" id="ABCC02000029">
    <property type="protein sequence ID" value="EDP16607.1"/>
    <property type="molecule type" value="Genomic_DNA"/>
</dbReference>
<dbReference type="FunFam" id="3.30.565.10:FF:000006">
    <property type="entry name" value="Sensor histidine kinase WalK"/>
    <property type="match status" value="1"/>
</dbReference>
<name>A8RSM6_ENTBW</name>
<keyword evidence="5" id="KW-0808">Transferase</keyword>
<reference evidence="15 16" key="1">
    <citation type="submission" date="2007-08" db="EMBL/GenBank/DDBJ databases">
        <authorList>
            <person name="Fulton L."/>
            <person name="Clifton S."/>
            <person name="Fulton B."/>
            <person name="Xu J."/>
            <person name="Minx P."/>
            <person name="Pepin K.H."/>
            <person name="Johnson M."/>
            <person name="Thiruvilangam P."/>
            <person name="Bhonagiri V."/>
            <person name="Nash W.E."/>
            <person name="Mardis E.R."/>
            <person name="Wilson R.K."/>
        </authorList>
    </citation>
    <scope>NUCLEOTIDE SEQUENCE [LARGE SCALE GENOMIC DNA]</scope>
    <source>
        <strain evidence="16">ATCC BAA-613 / DSM 15670 / CCUG 46953 / JCM 12243 / WAL 16351</strain>
    </source>
</reference>
<protein>
    <recommendedName>
        <fullName evidence="3">histidine kinase</fullName>
        <ecNumber evidence="3">2.7.13.3</ecNumber>
    </recommendedName>
</protein>
<evidence type="ECO:0000256" key="11">
    <source>
        <dbReference type="ARBA" id="ARBA00023012"/>
    </source>
</evidence>
<dbReference type="Gene3D" id="1.20.120.620">
    <property type="entry name" value="Backbone structure of the membrane domain of e. Coli histidine kinase receptor kdpd"/>
    <property type="match status" value="1"/>
</dbReference>
<dbReference type="HOGENOM" id="CLU_000445_89_5_9"/>
<reference evidence="15 16" key="2">
    <citation type="submission" date="2007-09" db="EMBL/GenBank/DDBJ databases">
        <title>Draft genome sequence of Clostridium bolteae (ATCC BAA-613).</title>
        <authorList>
            <person name="Sudarsanam P."/>
            <person name="Ley R."/>
            <person name="Guruge J."/>
            <person name="Turnbaugh P.J."/>
            <person name="Mahowald M."/>
            <person name="Liep D."/>
            <person name="Gordon J."/>
        </authorList>
    </citation>
    <scope>NUCLEOTIDE SEQUENCE [LARGE SCALE GENOMIC DNA]</scope>
    <source>
        <strain evidence="16">ATCC BAA-613 / DSM 15670 / CCUG 46953 / JCM 12243 / WAL 16351</strain>
    </source>
</reference>
<evidence type="ECO:0000256" key="10">
    <source>
        <dbReference type="ARBA" id="ARBA00022989"/>
    </source>
</evidence>
<dbReference type="Pfam" id="PF02518">
    <property type="entry name" value="HATPase_c"/>
    <property type="match status" value="1"/>
</dbReference>